<name>A0A919J3C1_9ACTN</name>
<dbReference type="FunFam" id="3.30.200.20:FF:000035">
    <property type="entry name" value="Serine/threonine protein kinase Stk1"/>
    <property type="match status" value="1"/>
</dbReference>
<evidence type="ECO:0000256" key="3">
    <source>
        <dbReference type="ARBA" id="ARBA00022679"/>
    </source>
</evidence>
<feature type="compositionally biased region" description="Pro residues" evidence="9">
    <location>
        <begin position="336"/>
        <end position="346"/>
    </location>
</feature>
<dbReference type="SMART" id="SM00220">
    <property type="entry name" value="S_TKc"/>
    <property type="match status" value="1"/>
</dbReference>
<evidence type="ECO:0000256" key="5">
    <source>
        <dbReference type="ARBA" id="ARBA00022777"/>
    </source>
</evidence>
<sequence>MISPGVTLGGRYRLDERIAGGGMGDVWRGTDEVLGRTVAVKILLPALLDEPGFAERFRGEARTMATINHPGVVDVYDYGSDQQLAFLVMEYVEGDALSRTLSRVGRLTPARTMALVAQAADALQAAHANGIVHRDVKPGNLLVRPNGTLVLTDFGIARSALVGQLTVAGSVLGTASYISPEQASGEGATPASDVYALGVVAYQCLSGHRPFDGATPIEIAMKHVRETPRPLPADIPPSVRAIVDRALAKNPSERWPSASAMAAVARQAASALSATSQQPAGQSARATAPASPAPVHGSPIAGSARPPYPPVPRPTSGARGAAPVRSSGPPFQQPQQPQPYRPPYVAPRPVQAQSAPMAKPESSAGRQVLIVLAVVLALLVLLCAGVISFLYKQQQKNNAFTGRSVHVAVAQKGTADSELWAASYRLIRQTGAKSGWTLATEGRQTL</sequence>
<evidence type="ECO:0000256" key="4">
    <source>
        <dbReference type="ARBA" id="ARBA00022741"/>
    </source>
</evidence>
<accession>A0A919J3C1</accession>
<dbReference type="EMBL" id="BOMM01000032">
    <property type="protein sequence ID" value="GIE11754.1"/>
    <property type="molecule type" value="Genomic_DNA"/>
</dbReference>
<proteinExistence type="predicted"/>
<keyword evidence="10" id="KW-1133">Transmembrane helix</keyword>
<dbReference type="SUPFAM" id="SSF56112">
    <property type="entry name" value="Protein kinase-like (PK-like)"/>
    <property type="match status" value="1"/>
</dbReference>
<keyword evidence="10" id="KW-0812">Transmembrane</keyword>
<organism evidence="12 13">
    <name type="scientific">Paractinoplanes ferrugineus</name>
    <dbReference type="NCBI Taxonomy" id="113564"/>
    <lineage>
        <taxon>Bacteria</taxon>
        <taxon>Bacillati</taxon>
        <taxon>Actinomycetota</taxon>
        <taxon>Actinomycetes</taxon>
        <taxon>Micromonosporales</taxon>
        <taxon>Micromonosporaceae</taxon>
        <taxon>Paractinoplanes</taxon>
    </lineage>
</organism>
<dbReference type="PROSITE" id="PS50011">
    <property type="entry name" value="PROTEIN_KINASE_DOM"/>
    <property type="match status" value="1"/>
</dbReference>
<dbReference type="GO" id="GO:0004674">
    <property type="term" value="F:protein serine/threonine kinase activity"/>
    <property type="evidence" value="ECO:0007669"/>
    <property type="project" value="UniProtKB-KW"/>
</dbReference>
<evidence type="ECO:0000313" key="13">
    <source>
        <dbReference type="Proteomes" id="UP000598174"/>
    </source>
</evidence>
<evidence type="ECO:0000256" key="1">
    <source>
        <dbReference type="ARBA" id="ARBA00012513"/>
    </source>
</evidence>
<feature type="compositionally biased region" description="Low complexity" evidence="9">
    <location>
        <begin position="273"/>
        <end position="294"/>
    </location>
</feature>
<dbReference type="Gene3D" id="1.10.510.10">
    <property type="entry name" value="Transferase(Phosphotransferase) domain 1"/>
    <property type="match status" value="1"/>
</dbReference>
<dbReference type="CDD" id="cd14014">
    <property type="entry name" value="STKc_PknB_like"/>
    <property type="match status" value="1"/>
</dbReference>
<protein>
    <recommendedName>
        <fullName evidence="1">non-specific serine/threonine protein kinase</fullName>
        <ecNumber evidence="1">2.7.11.1</ecNumber>
    </recommendedName>
</protein>
<feature type="domain" description="Protein kinase" evidence="11">
    <location>
        <begin position="12"/>
        <end position="272"/>
    </location>
</feature>
<feature type="region of interest" description="Disordered" evidence="9">
    <location>
        <begin position="273"/>
        <end position="358"/>
    </location>
</feature>
<evidence type="ECO:0000256" key="6">
    <source>
        <dbReference type="ARBA" id="ARBA00022840"/>
    </source>
</evidence>
<evidence type="ECO:0000256" key="7">
    <source>
        <dbReference type="ARBA" id="ARBA00047899"/>
    </source>
</evidence>
<dbReference type="PROSITE" id="PS00108">
    <property type="entry name" value="PROTEIN_KINASE_ST"/>
    <property type="match status" value="1"/>
</dbReference>
<dbReference type="PANTHER" id="PTHR43289:SF6">
    <property type="entry name" value="SERINE_THREONINE-PROTEIN KINASE NEKL-3"/>
    <property type="match status" value="1"/>
</dbReference>
<evidence type="ECO:0000256" key="10">
    <source>
        <dbReference type="SAM" id="Phobius"/>
    </source>
</evidence>
<dbReference type="RefSeq" id="WP_203818273.1">
    <property type="nucleotide sequence ID" value="NZ_BAAABP010000038.1"/>
</dbReference>
<keyword evidence="2" id="KW-0723">Serine/threonine-protein kinase</keyword>
<dbReference type="GO" id="GO:0045717">
    <property type="term" value="P:negative regulation of fatty acid biosynthetic process"/>
    <property type="evidence" value="ECO:0007669"/>
    <property type="project" value="UniProtKB-ARBA"/>
</dbReference>
<dbReference type="InterPro" id="IPR011009">
    <property type="entry name" value="Kinase-like_dom_sf"/>
</dbReference>
<comment type="catalytic activity">
    <reaction evidence="7">
        <text>L-threonyl-[protein] + ATP = O-phospho-L-threonyl-[protein] + ADP + H(+)</text>
        <dbReference type="Rhea" id="RHEA:46608"/>
        <dbReference type="Rhea" id="RHEA-COMP:11060"/>
        <dbReference type="Rhea" id="RHEA-COMP:11605"/>
        <dbReference type="ChEBI" id="CHEBI:15378"/>
        <dbReference type="ChEBI" id="CHEBI:30013"/>
        <dbReference type="ChEBI" id="CHEBI:30616"/>
        <dbReference type="ChEBI" id="CHEBI:61977"/>
        <dbReference type="ChEBI" id="CHEBI:456216"/>
        <dbReference type="EC" id="2.7.11.1"/>
    </reaction>
</comment>
<gene>
    <name evidence="12" type="ORF">Afe05nite_35940</name>
</gene>
<dbReference type="EC" id="2.7.11.1" evidence="1"/>
<evidence type="ECO:0000256" key="8">
    <source>
        <dbReference type="ARBA" id="ARBA00048679"/>
    </source>
</evidence>
<keyword evidence="5" id="KW-0418">Kinase</keyword>
<dbReference type="InterPro" id="IPR008271">
    <property type="entry name" value="Ser/Thr_kinase_AS"/>
</dbReference>
<keyword evidence="6" id="KW-0067">ATP-binding</keyword>
<comment type="caution">
    <text evidence="12">The sequence shown here is derived from an EMBL/GenBank/DDBJ whole genome shotgun (WGS) entry which is preliminary data.</text>
</comment>
<keyword evidence="10" id="KW-0472">Membrane</keyword>
<keyword evidence="13" id="KW-1185">Reference proteome</keyword>
<feature type="transmembrane region" description="Helical" evidence="10">
    <location>
        <begin position="368"/>
        <end position="391"/>
    </location>
</feature>
<dbReference type="Pfam" id="PF00069">
    <property type="entry name" value="Pkinase"/>
    <property type="match status" value="1"/>
</dbReference>
<evidence type="ECO:0000313" key="12">
    <source>
        <dbReference type="EMBL" id="GIE11754.1"/>
    </source>
</evidence>
<evidence type="ECO:0000259" key="11">
    <source>
        <dbReference type="PROSITE" id="PS50011"/>
    </source>
</evidence>
<dbReference type="FunFam" id="1.10.510.10:FF:000021">
    <property type="entry name" value="Serine/threonine protein kinase"/>
    <property type="match status" value="1"/>
</dbReference>
<dbReference type="GO" id="GO:0005524">
    <property type="term" value="F:ATP binding"/>
    <property type="evidence" value="ECO:0007669"/>
    <property type="project" value="UniProtKB-KW"/>
</dbReference>
<dbReference type="InterPro" id="IPR000719">
    <property type="entry name" value="Prot_kinase_dom"/>
</dbReference>
<dbReference type="AlphaFoldDB" id="A0A919J3C1"/>
<reference evidence="12" key="1">
    <citation type="submission" date="2021-01" db="EMBL/GenBank/DDBJ databases">
        <title>Whole genome shotgun sequence of Actinoplanes ferrugineus NBRC 15555.</title>
        <authorList>
            <person name="Komaki H."/>
            <person name="Tamura T."/>
        </authorList>
    </citation>
    <scope>NUCLEOTIDE SEQUENCE</scope>
    <source>
        <strain evidence="12">NBRC 15555</strain>
    </source>
</reference>
<keyword evidence="3" id="KW-0808">Transferase</keyword>
<evidence type="ECO:0000256" key="2">
    <source>
        <dbReference type="ARBA" id="ARBA00022527"/>
    </source>
</evidence>
<keyword evidence="4" id="KW-0547">Nucleotide-binding</keyword>
<comment type="catalytic activity">
    <reaction evidence="8">
        <text>L-seryl-[protein] + ATP = O-phospho-L-seryl-[protein] + ADP + H(+)</text>
        <dbReference type="Rhea" id="RHEA:17989"/>
        <dbReference type="Rhea" id="RHEA-COMP:9863"/>
        <dbReference type="Rhea" id="RHEA-COMP:11604"/>
        <dbReference type="ChEBI" id="CHEBI:15378"/>
        <dbReference type="ChEBI" id="CHEBI:29999"/>
        <dbReference type="ChEBI" id="CHEBI:30616"/>
        <dbReference type="ChEBI" id="CHEBI:83421"/>
        <dbReference type="ChEBI" id="CHEBI:456216"/>
        <dbReference type="EC" id="2.7.11.1"/>
    </reaction>
</comment>
<dbReference type="PANTHER" id="PTHR43289">
    <property type="entry name" value="MITOGEN-ACTIVATED PROTEIN KINASE KINASE KINASE 20-RELATED"/>
    <property type="match status" value="1"/>
</dbReference>
<evidence type="ECO:0000256" key="9">
    <source>
        <dbReference type="SAM" id="MobiDB-lite"/>
    </source>
</evidence>
<dbReference type="Proteomes" id="UP000598174">
    <property type="component" value="Unassembled WGS sequence"/>
</dbReference>
<dbReference type="Gene3D" id="3.30.200.20">
    <property type="entry name" value="Phosphorylase Kinase, domain 1"/>
    <property type="match status" value="1"/>
</dbReference>